<feature type="domain" description="Rad50/SbcC-type AAA" evidence="5">
    <location>
        <begin position="2"/>
        <end position="235"/>
    </location>
</feature>
<gene>
    <name evidence="6" type="ORF">OW763_03025</name>
</gene>
<comment type="subunit">
    <text evidence="2">Heterodimer of SbcC and SbcD.</text>
</comment>
<dbReference type="SUPFAM" id="SSF52540">
    <property type="entry name" value="P-loop containing nucleoside triphosphate hydrolases"/>
    <property type="match status" value="2"/>
</dbReference>
<evidence type="ECO:0000313" key="7">
    <source>
        <dbReference type="Proteomes" id="UP001078443"/>
    </source>
</evidence>
<feature type="coiled-coil region" evidence="4">
    <location>
        <begin position="429"/>
        <end position="512"/>
    </location>
</feature>
<feature type="coiled-coil region" evidence="4">
    <location>
        <begin position="210"/>
        <end position="384"/>
    </location>
</feature>
<dbReference type="RefSeq" id="WP_268039581.1">
    <property type="nucleotide sequence ID" value="NZ_JAPQER010000001.1"/>
</dbReference>
<feature type="coiled-coil region" evidence="4">
    <location>
        <begin position="914"/>
        <end position="941"/>
    </location>
</feature>
<dbReference type="Gene3D" id="3.40.50.300">
    <property type="entry name" value="P-loop containing nucleotide triphosphate hydrolases"/>
    <property type="match status" value="2"/>
</dbReference>
<dbReference type="PANTHER" id="PTHR32114">
    <property type="entry name" value="ABC TRANSPORTER ABCH.3"/>
    <property type="match status" value="1"/>
</dbReference>
<evidence type="ECO:0000256" key="2">
    <source>
        <dbReference type="ARBA" id="ARBA00011322"/>
    </source>
</evidence>
<dbReference type="EMBL" id="JAPQER010000001">
    <property type="protein sequence ID" value="MCY6483329.1"/>
    <property type="molecule type" value="Genomic_DNA"/>
</dbReference>
<dbReference type="InterPro" id="IPR038729">
    <property type="entry name" value="Rad50/SbcC_AAA"/>
</dbReference>
<accession>A0ABT4CWG1</accession>
<dbReference type="InterPro" id="IPR027417">
    <property type="entry name" value="P-loop_NTPase"/>
</dbReference>
<dbReference type="PANTHER" id="PTHR32114:SF2">
    <property type="entry name" value="ABC TRANSPORTER ABCH.3"/>
    <property type="match status" value="1"/>
</dbReference>
<evidence type="ECO:0000256" key="3">
    <source>
        <dbReference type="ARBA" id="ARBA00013368"/>
    </source>
</evidence>
<dbReference type="Proteomes" id="UP001078443">
    <property type="component" value="Unassembled WGS sequence"/>
</dbReference>
<reference evidence="6" key="1">
    <citation type="submission" date="2022-12" db="EMBL/GenBank/DDBJ databases">
        <authorList>
            <person name="Wang J."/>
        </authorList>
    </citation>
    <scope>NUCLEOTIDE SEQUENCE</scope>
    <source>
        <strain evidence="6">HY-45-18</strain>
    </source>
</reference>
<proteinExistence type="inferred from homology"/>
<evidence type="ECO:0000313" key="6">
    <source>
        <dbReference type="EMBL" id="MCY6483329.1"/>
    </source>
</evidence>
<name>A0ABT4CWG1_9CLOT</name>
<evidence type="ECO:0000259" key="5">
    <source>
        <dbReference type="Pfam" id="PF13476"/>
    </source>
</evidence>
<keyword evidence="4" id="KW-0175">Coiled coil</keyword>
<protein>
    <recommendedName>
        <fullName evidence="3">Nuclease SbcCD subunit C</fullName>
    </recommendedName>
</protein>
<keyword evidence="7" id="KW-1185">Reference proteome</keyword>
<sequence length="1172" mass="137801">MLKIIGLNSFEEEQKIDFERLTEKGLFGIFGPTGSGKSTILDAITIVLYGKVTRTNKGYINTTTKNLNVSYEFEIGLGSERKTYIAERNMRIDKHGAYKTRYARLIEKNESESNILADKPTEVHKQIEKIIGLTVEDFTRSVVLPQGKFSEFLKLTGKDRRDMLERIFALEKYGKNLSDKIKRARNKRIKEKNILSGELKKYEGLSEEVFKERKLQLKELIKEEESLIEEKKKLNIDYEKYKGIYELQNELKDYKIIEKSLEDRNEEISLKKESLDKAKKALRVKPFIDDLEKTNMQIKNNNNELKNLEIKLKNIDEELKATEKKYNDVLERKEKEIPELIKKEANLQQAIEINKKVARLKLEREELLKAYTKVKGEMNALEKKLNLILSSREDKFKNIEEVDSRLKKISVDPEYREKVQDAFNKEKEYKQLLDKKEEVDLKVKNKEKNIINEKKEYENVVEVQKKQNSIVIELENKYREIEQQNPGDNSLLLEKSEKVSFLREKLEKAVNNDNKKRQLEKILKEVYEDKNPVEEEIKLTKEKLIKKEKELTFIDEEIDYINKTNLASILARELEEGKACPVCGSIHHSSSAEKIDIKLLEEKQQKKTHIQEQLKELDKIINKFSIKLVSYEKEEEHMKNDLNQIEEELENIDLSKLKEEKEKKEREFIDLKNRLEKYNKEKNEIDNKLKMQKENNVKIDMKEAKLSEILKSEENSLEELKKDLSKENKKLDKASKEYLFLKKELKLEDITLKMQEIKKAEKESIQLQNNQRELRKYIDKMDKQKEELNNKIKELDIEISKILQSGKEKASIIKMEEEEFQKLSLGKNPEEYIEVVRKEIKKINESSDILKIRLEKDKKQRQEIWDTKLSLEQSKSILTNLYKEQKEKLEVSLQENNFSNDNEILKVLLDKEFINRIENEINKFEDEIKNVKNNIARIDKKLNGEFIEEDKWQEIKKDRSEKEKVLNLKIKEIATIQKTIEDMKKDIEDLKELKKKEKEIEHKLSLLNDLGKLVEGNKFVEFAAMNQLKYIAREASRRLKNITKDRYALEIDSEGNFTIRDDYNGGEIRETSTLSGGETFLTSLALALALSSQVQLKGSAPLEFFFLDEGFGTLDRDLLDIVMNSLERIHNSKFSVGIISHVEELKNRVPVKLIVTPAKQGEGGSKVKLEYS</sequence>
<comment type="caution">
    <text evidence="6">The sequence shown here is derived from an EMBL/GenBank/DDBJ whole genome shotgun (WGS) entry which is preliminary data.</text>
</comment>
<dbReference type="Pfam" id="PF13476">
    <property type="entry name" value="AAA_23"/>
    <property type="match status" value="1"/>
</dbReference>
<comment type="similarity">
    <text evidence="1">Belongs to the SMC family. SbcC subfamily.</text>
</comment>
<evidence type="ECO:0000256" key="4">
    <source>
        <dbReference type="SAM" id="Coils"/>
    </source>
</evidence>
<organism evidence="6 7">
    <name type="scientific">Clostridium aestuarii</name>
    <dbReference type="NCBI Taxonomy" id="338193"/>
    <lineage>
        <taxon>Bacteria</taxon>
        <taxon>Bacillati</taxon>
        <taxon>Bacillota</taxon>
        <taxon>Clostridia</taxon>
        <taxon>Eubacteriales</taxon>
        <taxon>Clostridiaceae</taxon>
        <taxon>Clostridium</taxon>
    </lineage>
</organism>
<evidence type="ECO:0000256" key="1">
    <source>
        <dbReference type="ARBA" id="ARBA00006930"/>
    </source>
</evidence>
<dbReference type="Pfam" id="PF13558">
    <property type="entry name" value="SbcC_Walker_B"/>
    <property type="match status" value="1"/>
</dbReference>
<feature type="coiled-coil region" evidence="4">
    <location>
        <begin position="600"/>
        <end position="805"/>
    </location>
</feature>
<feature type="coiled-coil region" evidence="4">
    <location>
        <begin position="973"/>
        <end position="1010"/>
    </location>
</feature>